<dbReference type="InterPro" id="IPR045864">
    <property type="entry name" value="aa-tRNA-synth_II/BPL/LPL"/>
</dbReference>
<dbReference type="FunCoup" id="A0A6J0PKD3">
    <property type="interactions" value="1049"/>
</dbReference>
<feature type="domain" description="Aminoacyl-tRNA synthetase class II (D/K/N)" evidence="9">
    <location>
        <begin position="348"/>
        <end position="609"/>
    </location>
</feature>
<dbReference type="InterPro" id="IPR004522">
    <property type="entry name" value="Asn-tRNA-ligase"/>
</dbReference>
<evidence type="ECO:0000259" key="9">
    <source>
        <dbReference type="Pfam" id="PF00152"/>
    </source>
</evidence>
<evidence type="ECO:0000256" key="7">
    <source>
        <dbReference type="ARBA" id="ARBA00023146"/>
    </source>
</evidence>
<evidence type="ECO:0000256" key="1">
    <source>
        <dbReference type="ARBA" id="ARBA00008226"/>
    </source>
</evidence>
<keyword evidence="7" id="KW-0030">Aminoacyl-tRNA synthetase</keyword>
<evidence type="ECO:0000256" key="2">
    <source>
        <dbReference type="ARBA" id="ARBA00012816"/>
    </source>
</evidence>
<keyword evidence="8" id="KW-0175">Coiled coil</keyword>
<dbReference type="InterPro" id="IPR004364">
    <property type="entry name" value="Aa-tRNA-synt_II"/>
</dbReference>
<evidence type="ECO:0000256" key="6">
    <source>
        <dbReference type="ARBA" id="ARBA00022917"/>
    </source>
</evidence>
<evidence type="ECO:0000256" key="5">
    <source>
        <dbReference type="ARBA" id="ARBA00022840"/>
    </source>
</evidence>
<protein>
    <recommendedName>
        <fullName evidence="2">asparagine--tRNA ligase</fullName>
        <ecNumber evidence="2">6.1.1.22</ecNumber>
    </recommendedName>
</protein>
<dbReference type="Gene3D" id="3.30.930.10">
    <property type="entry name" value="Bira Bifunctional Protein, Domain 2"/>
    <property type="match status" value="1"/>
</dbReference>
<keyword evidence="4" id="KW-0547">Nucleotide-binding</keyword>
<proteinExistence type="inferred from homology"/>
<dbReference type="InParanoid" id="A0A6J0PKD3"/>
<accession>A0A6J0PKD3</accession>
<dbReference type="Proteomes" id="UP000504607">
    <property type="component" value="Chromosome 7"/>
</dbReference>
<dbReference type="GO" id="GO:0005739">
    <property type="term" value="C:mitochondrion"/>
    <property type="evidence" value="ECO:0007669"/>
    <property type="project" value="TreeGrafter"/>
</dbReference>
<evidence type="ECO:0000313" key="10">
    <source>
        <dbReference type="Proteomes" id="UP000504607"/>
    </source>
</evidence>
<dbReference type="OrthoDB" id="1931232at2759"/>
<dbReference type="RefSeq" id="XP_019707240.1">
    <property type="nucleotide sequence ID" value="XM_019851681.2"/>
</dbReference>
<dbReference type="GO" id="GO:0005524">
    <property type="term" value="F:ATP binding"/>
    <property type="evidence" value="ECO:0007669"/>
    <property type="project" value="UniProtKB-KW"/>
</dbReference>
<dbReference type="PANTHER" id="PTHR22594:SF36">
    <property type="entry name" value="ASPARAGINE--TRNA LIGASE, CYTOPLASMIC 2"/>
    <property type="match status" value="1"/>
</dbReference>
<keyword evidence="6" id="KW-0648">Protein biosynthesis</keyword>
<sequence length="615" mass="69432">MASEEGAGVAARQQQQSVEWFKYSKRVVLRSIVCREDKGLGLVGERVVVGGWVRSRKEKAGKGVSVSRVPILEAPTAAQDGTCCESLVTRVPILRLIKRILMVKDGAADQRPAAEPAKSEPVVAYLRINDGSCLADLQIAVDSSMSLPGQVMSIGTSVLVEGVLEKIPLPRKHVVQLKVEKILHVGIVDLKKYPLADRKSSLEFLRAYPHLRPRTSIVASVTRIRNILSYGTHRFFQNNGFLYVHMPIITTTDSRVCGKMFHVTTLFSKSDDREKLMTTDDHEGINLEVVKAAIREKSSRIEELKRSDSNREALLDAQRDLQKANKLALQLEKRQKSTSLRVEGVNFTNDFFSRPAFLSLSTRLHLESYACALSSVYTFGPVFQADDSQSPRHLAEMWMVEVELAFAELEDAINCVEDYLKFLCQSILENCSKDIKFLSKHMDKDCIDRLKSVGSSSFARITYAEALEILKQVKDQTFETKVEQGLSEEHESYLADKIYKRPVIIYKHPKEVKPFYMHVRDDGKTVSSFDIIVPKAGVLLRGSQMEERIDMITKRIQELGLPQEQYDWYLDLRRHGTVKHSGFSLVFEKMVMFATGLDDIRDTIAFPRTHGSANA</sequence>
<dbReference type="EC" id="6.1.1.22" evidence="2"/>
<dbReference type="AlphaFoldDB" id="A0A6J0PKD3"/>
<comment type="similarity">
    <text evidence="1">Belongs to the class-II aminoacyl-tRNA synthetase family.</text>
</comment>
<dbReference type="GeneID" id="105048898"/>
<dbReference type="GO" id="GO:0004816">
    <property type="term" value="F:asparagine-tRNA ligase activity"/>
    <property type="evidence" value="ECO:0007669"/>
    <property type="project" value="UniProtKB-EC"/>
</dbReference>
<organism evidence="10 11">
    <name type="scientific">Elaeis guineensis var. tenera</name>
    <name type="common">Oil palm</name>
    <dbReference type="NCBI Taxonomy" id="51953"/>
    <lineage>
        <taxon>Eukaryota</taxon>
        <taxon>Viridiplantae</taxon>
        <taxon>Streptophyta</taxon>
        <taxon>Embryophyta</taxon>
        <taxon>Tracheophyta</taxon>
        <taxon>Spermatophyta</taxon>
        <taxon>Magnoliopsida</taxon>
        <taxon>Liliopsida</taxon>
        <taxon>Arecaceae</taxon>
        <taxon>Arecoideae</taxon>
        <taxon>Cocoseae</taxon>
        <taxon>Elaeidinae</taxon>
        <taxon>Elaeis</taxon>
    </lineage>
</organism>
<feature type="coiled-coil region" evidence="8">
    <location>
        <begin position="287"/>
        <end position="334"/>
    </location>
</feature>
<evidence type="ECO:0000313" key="11">
    <source>
        <dbReference type="RefSeq" id="XP_019707240.1"/>
    </source>
</evidence>
<dbReference type="SUPFAM" id="SSF55681">
    <property type="entry name" value="Class II aaRS and biotin synthetases"/>
    <property type="match status" value="1"/>
</dbReference>
<dbReference type="Pfam" id="PF00152">
    <property type="entry name" value="tRNA-synt_2"/>
    <property type="match status" value="1"/>
</dbReference>
<evidence type="ECO:0000256" key="3">
    <source>
        <dbReference type="ARBA" id="ARBA00022598"/>
    </source>
</evidence>
<keyword evidence="5" id="KW-0067">ATP-binding</keyword>
<name>A0A6J0PKD3_ELAGV</name>
<keyword evidence="3 11" id="KW-0436">Ligase</keyword>
<evidence type="ECO:0000256" key="8">
    <source>
        <dbReference type="SAM" id="Coils"/>
    </source>
</evidence>
<dbReference type="GO" id="GO:0006421">
    <property type="term" value="P:asparaginyl-tRNA aminoacylation"/>
    <property type="evidence" value="ECO:0007669"/>
    <property type="project" value="InterPro"/>
</dbReference>
<dbReference type="NCBIfam" id="TIGR00457">
    <property type="entry name" value="asnS"/>
    <property type="match status" value="1"/>
</dbReference>
<dbReference type="NCBIfam" id="NF003037">
    <property type="entry name" value="PRK03932.1"/>
    <property type="match status" value="1"/>
</dbReference>
<dbReference type="RefSeq" id="XP_073117324.1">
    <property type="nucleotide sequence ID" value="XM_073261223.1"/>
</dbReference>
<reference evidence="11" key="1">
    <citation type="submission" date="2025-08" db="UniProtKB">
        <authorList>
            <consortium name="RefSeq"/>
        </authorList>
    </citation>
    <scope>IDENTIFICATION</scope>
</reference>
<keyword evidence="10" id="KW-1185">Reference proteome</keyword>
<evidence type="ECO:0000256" key="4">
    <source>
        <dbReference type="ARBA" id="ARBA00022741"/>
    </source>
</evidence>
<gene>
    <name evidence="11" type="primary">LOC105048898</name>
</gene>
<dbReference type="PANTHER" id="PTHR22594">
    <property type="entry name" value="ASPARTYL/LYSYL-TRNA SYNTHETASE"/>
    <property type="match status" value="1"/>
</dbReference>